<dbReference type="AlphaFoldDB" id="A0A5C4MNG5"/>
<proteinExistence type="predicted"/>
<feature type="region of interest" description="Disordered" evidence="1">
    <location>
        <begin position="303"/>
        <end position="332"/>
    </location>
</feature>
<evidence type="ECO:0000313" key="5">
    <source>
        <dbReference type="Proteomes" id="UP000306740"/>
    </source>
</evidence>
<evidence type="ECO:0000256" key="1">
    <source>
        <dbReference type="SAM" id="MobiDB-lite"/>
    </source>
</evidence>
<evidence type="ECO:0000313" key="3">
    <source>
        <dbReference type="EMBL" id="TNC30535.1"/>
    </source>
</evidence>
<dbReference type="PANTHER" id="PTHR47649:SF1">
    <property type="entry name" value="RIBONUCLEASE D"/>
    <property type="match status" value="1"/>
</dbReference>
<sequence>MTDAESAPAEEVVLPPLELHDPLPDVVEDADSLQRTLEALRHGTGPVAIDAERASGYRYSQRAYLIQLRREGSGTALVDPTAFDDLSPLDDVIAPAEWILHAATQDLPSLAEVGLRPRSLFDTELAGRLLNLPRVGLASLVQEVFGLSLAKEHSAADWSRRPLPEPWLLYAALDVEPLVGLRDALETRLEEAGKLEWAHEEFEALLAFAGPAVRSEPWRRTSGIHKVRGGRRLAVVRALWEARDAIARERDVTPGRILNDAAIVTIARSVPRTRQELRDLEVMRSRGARRYLDTWDTAVSQARDLDERELPTASGNDSDGPPPPRSWPERKPEAAARLAAYRTVLAEIAERHDVPSENLLTPDAVRRLAWDDVGGGDPDAIAAFLREKGARSWQIGLTASALAEARRALDV</sequence>
<organism evidence="4 5">
    <name type="scientific">Mumia zhuanghuii</name>
    <dbReference type="NCBI Taxonomy" id="2585211"/>
    <lineage>
        <taxon>Bacteria</taxon>
        <taxon>Bacillati</taxon>
        <taxon>Actinomycetota</taxon>
        <taxon>Actinomycetes</taxon>
        <taxon>Propionibacteriales</taxon>
        <taxon>Nocardioidaceae</taxon>
        <taxon>Mumia</taxon>
    </lineage>
</organism>
<dbReference type="InterPro" id="IPR002562">
    <property type="entry name" value="3'-5'_exonuclease_dom"/>
</dbReference>
<dbReference type="EMBL" id="VDFR01000215">
    <property type="protein sequence ID" value="TNC30535.1"/>
    <property type="molecule type" value="Genomic_DNA"/>
</dbReference>
<dbReference type="SUPFAM" id="SSF53098">
    <property type="entry name" value="Ribonuclease H-like"/>
    <property type="match status" value="1"/>
</dbReference>
<dbReference type="GO" id="GO:0003676">
    <property type="term" value="F:nucleic acid binding"/>
    <property type="evidence" value="ECO:0007669"/>
    <property type="project" value="InterPro"/>
</dbReference>
<dbReference type="Pfam" id="PF01612">
    <property type="entry name" value="DNA_pol_A_exo1"/>
    <property type="match status" value="1"/>
</dbReference>
<dbReference type="InterPro" id="IPR036397">
    <property type="entry name" value="RNaseH_sf"/>
</dbReference>
<dbReference type="Pfam" id="PF18305">
    <property type="entry name" value="DNA_pol_A_exoN"/>
    <property type="match status" value="1"/>
</dbReference>
<dbReference type="Gene3D" id="3.30.420.10">
    <property type="entry name" value="Ribonuclease H-like superfamily/Ribonuclease H"/>
    <property type="match status" value="1"/>
</dbReference>
<dbReference type="InterPro" id="IPR012337">
    <property type="entry name" value="RNaseH-like_sf"/>
</dbReference>
<dbReference type="GO" id="GO:0006139">
    <property type="term" value="P:nucleobase-containing compound metabolic process"/>
    <property type="evidence" value="ECO:0007669"/>
    <property type="project" value="InterPro"/>
</dbReference>
<dbReference type="Gene3D" id="1.10.150.80">
    <property type="entry name" value="HRDC domain"/>
    <property type="match status" value="2"/>
</dbReference>
<dbReference type="InterPro" id="IPR002121">
    <property type="entry name" value="HRDC_dom"/>
</dbReference>
<dbReference type="EMBL" id="VDFR01000070">
    <property type="protein sequence ID" value="TNC45022.1"/>
    <property type="molecule type" value="Genomic_DNA"/>
</dbReference>
<dbReference type="SMART" id="SM00341">
    <property type="entry name" value="HRDC"/>
    <property type="match status" value="1"/>
</dbReference>
<dbReference type="Proteomes" id="UP000306740">
    <property type="component" value="Unassembled WGS sequence"/>
</dbReference>
<dbReference type="Pfam" id="PF00570">
    <property type="entry name" value="HRDC"/>
    <property type="match status" value="1"/>
</dbReference>
<evidence type="ECO:0000313" key="4">
    <source>
        <dbReference type="EMBL" id="TNC45022.1"/>
    </source>
</evidence>
<dbReference type="PROSITE" id="PS50967">
    <property type="entry name" value="HRDC"/>
    <property type="match status" value="1"/>
</dbReference>
<dbReference type="InterPro" id="IPR051086">
    <property type="entry name" value="RNase_D-like"/>
</dbReference>
<dbReference type="InterPro" id="IPR044876">
    <property type="entry name" value="HRDC_dom_sf"/>
</dbReference>
<dbReference type="SUPFAM" id="SSF47819">
    <property type="entry name" value="HRDC-like"/>
    <property type="match status" value="1"/>
</dbReference>
<dbReference type="InterPro" id="IPR010997">
    <property type="entry name" value="HRDC-like_sf"/>
</dbReference>
<dbReference type="PANTHER" id="PTHR47649">
    <property type="entry name" value="RIBONUCLEASE D"/>
    <property type="match status" value="1"/>
</dbReference>
<reference evidence="4 5" key="1">
    <citation type="submission" date="2019-05" db="EMBL/GenBank/DDBJ databases">
        <title>Mumia sp. nov., isolated from the intestinal contents of plateau pika (Ochotona curzoniae) in the Qinghai-Tibet plateau of China.</title>
        <authorList>
            <person name="Tian Z."/>
        </authorList>
    </citation>
    <scope>NUCLEOTIDE SEQUENCE [LARGE SCALE GENOMIC DNA]</scope>
    <source>
        <strain evidence="5">527</strain>
        <strain evidence="4">Z527</strain>
    </source>
</reference>
<dbReference type="SMART" id="SM00474">
    <property type="entry name" value="35EXOc"/>
    <property type="match status" value="1"/>
</dbReference>
<dbReference type="GO" id="GO:0000166">
    <property type="term" value="F:nucleotide binding"/>
    <property type="evidence" value="ECO:0007669"/>
    <property type="project" value="InterPro"/>
</dbReference>
<comment type="caution">
    <text evidence="4">The sequence shown here is derived from an EMBL/GenBank/DDBJ whole genome shotgun (WGS) entry which is preliminary data.</text>
</comment>
<evidence type="ECO:0000259" key="2">
    <source>
        <dbReference type="PROSITE" id="PS50967"/>
    </source>
</evidence>
<gene>
    <name evidence="4" type="ORF">FHE65_15635</name>
    <name evidence="3" type="ORF">FHE65_32755</name>
</gene>
<dbReference type="OrthoDB" id="144122at2"/>
<protein>
    <submittedName>
        <fullName evidence="4">Ribonuclease D</fullName>
    </submittedName>
</protein>
<dbReference type="InterPro" id="IPR041605">
    <property type="entry name" value="Exo_C"/>
</dbReference>
<name>A0A5C4MNG5_9ACTN</name>
<dbReference type="GO" id="GO:0008408">
    <property type="term" value="F:3'-5' exonuclease activity"/>
    <property type="evidence" value="ECO:0007669"/>
    <property type="project" value="InterPro"/>
</dbReference>
<feature type="domain" description="HRDC" evidence="2">
    <location>
        <begin position="229"/>
        <end position="309"/>
    </location>
</feature>
<dbReference type="CDD" id="cd06142">
    <property type="entry name" value="RNaseD_exo"/>
    <property type="match status" value="1"/>
</dbReference>
<dbReference type="RefSeq" id="WP_139106193.1">
    <property type="nucleotide sequence ID" value="NZ_VDFR01000070.1"/>
</dbReference>
<accession>A0A5C4MNG5</accession>